<evidence type="ECO:0000256" key="1">
    <source>
        <dbReference type="ARBA" id="ARBA00009431"/>
    </source>
</evidence>
<sequence length="707" mass="78204">MDYLLNQENPACSLDVSSQSDTRTSLHTQLRFHALHLSAKMKLTTLWIALTAPLLADAQFPPEPEGVTIIRSRFNDSITISYKETNICETTPGVRGFSGYVHLPPGALEDLGEHTNYSINTFFWFFEARHDPANAPLSIWLNGGPGASSMLGLLAEHGPCWVEPDSNSTRLNEWSWNDHVNMLYLDQPVGAGFSYNSLVNITTNLVTKNISLLHPSDPVPPQNATFLVGTDSSQDVNLTSRGSRNAAIALWHFAQVWFQEFPEYHPNDSRISLATESYGGRFGPAFVSFFEEQNQRIENHTFAGGPGTSYVLHLDTLFLINSCIDRLVQWPSYPQQAFNNTYGIQAVNQSVYEGMLDSLYKPGGCNDQIYECRNLSLAYDPDNLGINNTVNKICSEAETYCVANVRSPYQNYSGRNYYDIGVLDPDPWPSPFYFGYLNQPHVQSALGVPLNWSIDAIQVARAFRRIGDYNRPGWLEDLAYLLESGIKVHMAYGDRDYACNWIGGEAVSLAIDYTNSSNFRAAGYTPIITNASYSGGMVRQYGNLSFSRVYEAGHEVPFYQPETAYRIFNRALFNLDIPTGTLPTVGSDGTVYSTTGSMDTWATKNEAPEQPLQYCYVLDPAEFCTDDQIASIDNGTAVICNYILVDKNSTQLFPEIVGACNRTGTNTSMAGGGVSPVPFTGGVGSSSTKEQSMWVMSWAALFAGAML</sequence>
<keyword evidence="3" id="KW-0645">Protease</keyword>
<dbReference type="SUPFAM" id="SSF53474">
    <property type="entry name" value="alpha/beta-Hydrolases"/>
    <property type="match status" value="1"/>
</dbReference>
<comment type="caution">
    <text evidence="7">The sequence shown here is derived from an EMBL/GenBank/DDBJ whole genome shotgun (WGS) entry which is preliminary data.</text>
</comment>
<evidence type="ECO:0000256" key="5">
    <source>
        <dbReference type="ARBA" id="ARBA00022801"/>
    </source>
</evidence>
<reference evidence="7 8" key="1">
    <citation type="journal article" date="2018" name="IMA Fungus">
        <title>IMA Genome-F 10: Nine draft genome sequences of Claviceps purpurea s.lat., including C. arundinis, C. humidiphila, and C. cf. spartinae, pseudomolecules for the pitch canker pathogen Fusarium circinatum, draft genome of Davidsoniella eucalypti, Grosmannia galeiformis, Quambalaria eucalypti, and Teratosphaeria destructans.</title>
        <authorList>
            <person name="Wingfield B.D."/>
            <person name="Liu M."/>
            <person name="Nguyen H.D."/>
            <person name="Lane F.A."/>
            <person name="Morgan S.W."/>
            <person name="De Vos L."/>
            <person name="Wilken P.M."/>
            <person name="Duong T.A."/>
            <person name="Aylward J."/>
            <person name="Coetzee M.P."/>
            <person name="Dadej K."/>
            <person name="De Beer Z.W."/>
            <person name="Findlay W."/>
            <person name="Havenga M."/>
            <person name="Kolarik M."/>
            <person name="Menzies J.G."/>
            <person name="Naidoo K."/>
            <person name="Pochopski O."/>
            <person name="Shoukouhi P."/>
            <person name="Santana Q.C."/>
            <person name="Seifert K.A."/>
            <person name="Soal N."/>
            <person name="Steenkamp E.T."/>
            <person name="Tatham C.T."/>
            <person name="van der Nest M.A."/>
            <person name="Wingfield M.J."/>
        </authorList>
    </citation>
    <scope>NUCLEOTIDE SEQUENCE [LARGE SCALE GENOMIC DNA]</scope>
    <source>
        <strain evidence="7">CMW44962</strain>
    </source>
</reference>
<dbReference type="PRINTS" id="PR00724">
    <property type="entry name" value="CRBOXYPTASEC"/>
</dbReference>
<evidence type="ECO:0000256" key="6">
    <source>
        <dbReference type="ARBA" id="ARBA00023180"/>
    </source>
</evidence>
<evidence type="ECO:0000313" key="8">
    <source>
        <dbReference type="Proteomes" id="UP001138500"/>
    </source>
</evidence>
<accession>A0A9W7SWR6</accession>
<dbReference type="GO" id="GO:0004185">
    <property type="term" value="F:serine-type carboxypeptidase activity"/>
    <property type="evidence" value="ECO:0007669"/>
    <property type="project" value="InterPro"/>
</dbReference>
<keyword evidence="5" id="KW-0378">Hydrolase</keyword>
<dbReference type="PANTHER" id="PTHR11802">
    <property type="entry name" value="SERINE PROTEASE FAMILY S10 SERINE CARBOXYPEPTIDASE"/>
    <property type="match status" value="1"/>
</dbReference>
<evidence type="ECO:0000313" key="7">
    <source>
        <dbReference type="EMBL" id="KAH9836862.1"/>
    </source>
</evidence>
<keyword evidence="2 7" id="KW-0121">Carboxypeptidase</keyword>
<dbReference type="GO" id="GO:0000324">
    <property type="term" value="C:fungal-type vacuole"/>
    <property type="evidence" value="ECO:0007669"/>
    <property type="project" value="TreeGrafter"/>
</dbReference>
<protein>
    <submittedName>
        <fullName evidence="7">Carboxypeptidase S1 B</fullName>
    </submittedName>
</protein>
<name>A0A9W7SWR6_9PEZI</name>
<comment type="similarity">
    <text evidence="1">Belongs to the peptidase S10 family.</text>
</comment>
<evidence type="ECO:0000256" key="4">
    <source>
        <dbReference type="ARBA" id="ARBA00022729"/>
    </source>
</evidence>
<dbReference type="OrthoDB" id="443318at2759"/>
<dbReference type="Pfam" id="PF00450">
    <property type="entry name" value="Peptidase_S10"/>
    <property type="match status" value="1"/>
</dbReference>
<dbReference type="EMBL" id="RIBY02000824">
    <property type="protein sequence ID" value="KAH9836862.1"/>
    <property type="molecule type" value="Genomic_DNA"/>
</dbReference>
<reference evidence="7 8" key="2">
    <citation type="journal article" date="2021" name="Curr. Genet.">
        <title>Genetic response to nitrogen starvation in the aggressive Eucalyptus foliar pathogen Teratosphaeria destructans.</title>
        <authorList>
            <person name="Havenga M."/>
            <person name="Wingfield B.D."/>
            <person name="Wingfield M.J."/>
            <person name="Dreyer L.L."/>
            <person name="Roets F."/>
            <person name="Aylward J."/>
        </authorList>
    </citation>
    <scope>NUCLEOTIDE SEQUENCE [LARGE SCALE GENOMIC DNA]</scope>
    <source>
        <strain evidence="7">CMW44962</strain>
    </source>
</reference>
<dbReference type="AlphaFoldDB" id="A0A9W7SWR6"/>
<organism evidence="7 8">
    <name type="scientific">Teratosphaeria destructans</name>
    <dbReference type="NCBI Taxonomy" id="418781"/>
    <lineage>
        <taxon>Eukaryota</taxon>
        <taxon>Fungi</taxon>
        <taxon>Dikarya</taxon>
        <taxon>Ascomycota</taxon>
        <taxon>Pezizomycotina</taxon>
        <taxon>Dothideomycetes</taxon>
        <taxon>Dothideomycetidae</taxon>
        <taxon>Mycosphaerellales</taxon>
        <taxon>Teratosphaeriaceae</taxon>
        <taxon>Teratosphaeria</taxon>
    </lineage>
</organism>
<dbReference type="Gene3D" id="3.40.50.1820">
    <property type="entry name" value="alpha/beta hydrolase"/>
    <property type="match status" value="1"/>
</dbReference>
<keyword evidence="6" id="KW-0325">Glycoprotein</keyword>
<dbReference type="PANTHER" id="PTHR11802:SF189">
    <property type="entry name" value="CARBOXYPEPTIDASE"/>
    <property type="match status" value="1"/>
</dbReference>
<keyword evidence="8" id="KW-1185">Reference proteome</keyword>
<evidence type="ECO:0000256" key="2">
    <source>
        <dbReference type="ARBA" id="ARBA00022645"/>
    </source>
</evidence>
<dbReference type="InterPro" id="IPR029058">
    <property type="entry name" value="AB_hydrolase_fold"/>
</dbReference>
<evidence type="ECO:0000256" key="3">
    <source>
        <dbReference type="ARBA" id="ARBA00022670"/>
    </source>
</evidence>
<keyword evidence="4" id="KW-0732">Signal</keyword>
<dbReference type="GO" id="GO:0006508">
    <property type="term" value="P:proteolysis"/>
    <property type="evidence" value="ECO:0007669"/>
    <property type="project" value="UniProtKB-KW"/>
</dbReference>
<dbReference type="InterPro" id="IPR001563">
    <property type="entry name" value="Peptidase_S10"/>
</dbReference>
<dbReference type="Proteomes" id="UP001138500">
    <property type="component" value="Unassembled WGS sequence"/>
</dbReference>
<gene>
    <name evidence="7" type="ORF">Tdes44962_MAKER08429</name>
</gene>
<proteinExistence type="inferred from homology"/>